<evidence type="ECO:0000256" key="1">
    <source>
        <dbReference type="SAM" id="MobiDB-lite"/>
    </source>
</evidence>
<dbReference type="AlphaFoldDB" id="A0A0F9QB79"/>
<feature type="region of interest" description="Disordered" evidence="1">
    <location>
        <begin position="17"/>
        <end position="39"/>
    </location>
</feature>
<evidence type="ECO:0000313" key="2">
    <source>
        <dbReference type="EMBL" id="KKN10421.1"/>
    </source>
</evidence>
<proteinExistence type="predicted"/>
<sequence length="295" mass="33282">MPNELLEVSTEPVIPAQTIAPGSEPSGWMPLSDEQRNTAPESVKALLEAKKWSTAEQIANGYSDLEKVLGRGEHIFKPESPDDVDGWTKYWQQLGVPEENEYEYEKDETVPFDDALIDRFRKFSKKINLNKEQSAGLVQFQREIIKEVMATEAETEAAAVETSEADKETIRKALVTKAGGEVAYQNMMVEARRIADELGIYTTLEKKGLASDPEIIGMLQEIKNRTKEGSILPVDEPLTAAKDPKAELKEIMDNPIWKDAKNKFHPDRKALQKRYMELNMLIANSEFAPKRIQDG</sequence>
<gene>
    <name evidence="2" type="ORF">LCGC14_1036840</name>
</gene>
<dbReference type="EMBL" id="LAZR01004246">
    <property type="protein sequence ID" value="KKN10421.1"/>
    <property type="molecule type" value="Genomic_DNA"/>
</dbReference>
<name>A0A0F9QB79_9ZZZZ</name>
<organism evidence="2">
    <name type="scientific">marine sediment metagenome</name>
    <dbReference type="NCBI Taxonomy" id="412755"/>
    <lineage>
        <taxon>unclassified sequences</taxon>
        <taxon>metagenomes</taxon>
        <taxon>ecological metagenomes</taxon>
    </lineage>
</organism>
<protein>
    <submittedName>
        <fullName evidence="2">Uncharacterized protein</fullName>
    </submittedName>
</protein>
<comment type="caution">
    <text evidence="2">The sequence shown here is derived from an EMBL/GenBank/DDBJ whole genome shotgun (WGS) entry which is preliminary data.</text>
</comment>
<accession>A0A0F9QB79</accession>
<reference evidence="2" key="1">
    <citation type="journal article" date="2015" name="Nature">
        <title>Complex archaea that bridge the gap between prokaryotes and eukaryotes.</title>
        <authorList>
            <person name="Spang A."/>
            <person name="Saw J.H."/>
            <person name="Jorgensen S.L."/>
            <person name="Zaremba-Niedzwiedzka K."/>
            <person name="Martijn J."/>
            <person name="Lind A.E."/>
            <person name="van Eijk R."/>
            <person name="Schleper C."/>
            <person name="Guy L."/>
            <person name="Ettema T.J."/>
        </authorList>
    </citation>
    <scope>NUCLEOTIDE SEQUENCE</scope>
</reference>